<dbReference type="EMBL" id="JTFC01000042">
    <property type="protein sequence ID" value="RUS52370.1"/>
    <property type="molecule type" value="Genomic_DNA"/>
</dbReference>
<dbReference type="Pfam" id="PF00441">
    <property type="entry name" value="Acyl-CoA_dh_1"/>
    <property type="match status" value="1"/>
</dbReference>
<evidence type="ECO:0000259" key="6">
    <source>
        <dbReference type="Pfam" id="PF00441"/>
    </source>
</evidence>
<keyword evidence="9" id="KW-1185">Reference proteome</keyword>
<dbReference type="AlphaFoldDB" id="A0A433RPW4"/>
<dbReference type="CDD" id="cd00567">
    <property type="entry name" value="ACAD"/>
    <property type="match status" value="1"/>
</dbReference>
<keyword evidence="3" id="KW-0285">Flavoprotein</keyword>
<proteinExistence type="inferred from homology"/>
<dbReference type="Gene3D" id="1.20.140.10">
    <property type="entry name" value="Butyryl-CoA Dehydrogenase, subunit A, domain 3"/>
    <property type="match status" value="1"/>
</dbReference>
<evidence type="ECO:0000256" key="5">
    <source>
        <dbReference type="ARBA" id="ARBA00023002"/>
    </source>
</evidence>
<name>A0A433RPW4_9BACL</name>
<evidence type="ECO:0000256" key="3">
    <source>
        <dbReference type="ARBA" id="ARBA00022630"/>
    </source>
</evidence>
<dbReference type="InterPro" id="IPR009075">
    <property type="entry name" value="AcylCo_DH/oxidase_C"/>
</dbReference>
<dbReference type="Pfam" id="PF02771">
    <property type="entry name" value="Acyl-CoA_dh_N"/>
    <property type="match status" value="1"/>
</dbReference>
<dbReference type="OrthoDB" id="7328575at2"/>
<gene>
    <name evidence="8" type="ORF">QI30_16475</name>
</gene>
<dbReference type="SUPFAM" id="SSF56645">
    <property type="entry name" value="Acyl-CoA dehydrogenase NM domain-like"/>
    <property type="match status" value="1"/>
</dbReference>
<evidence type="ECO:0000256" key="4">
    <source>
        <dbReference type="ARBA" id="ARBA00022827"/>
    </source>
</evidence>
<dbReference type="InterPro" id="IPR009100">
    <property type="entry name" value="AcylCoA_DH/oxidase_NM_dom_sf"/>
</dbReference>
<dbReference type="GO" id="GO:0050660">
    <property type="term" value="F:flavin adenine dinucleotide binding"/>
    <property type="evidence" value="ECO:0007669"/>
    <property type="project" value="InterPro"/>
</dbReference>
<dbReference type="InterPro" id="IPR036250">
    <property type="entry name" value="AcylCo_DH-like_C"/>
</dbReference>
<protein>
    <submittedName>
        <fullName evidence="8">Acyl-CoA dehydrogenase</fullName>
    </submittedName>
</protein>
<keyword evidence="4" id="KW-0274">FAD</keyword>
<feature type="domain" description="Acyl-CoA dehydrogenase/oxidase C-terminal" evidence="6">
    <location>
        <begin position="222"/>
        <end position="360"/>
    </location>
</feature>
<reference evidence="8 9" key="1">
    <citation type="submission" date="2014-11" db="EMBL/GenBank/DDBJ databases">
        <title>Genome sequence and analysis of novel Kurthia sp.</title>
        <authorList>
            <person name="Lawson J.N."/>
            <person name="Gonzalez J.E."/>
            <person name="Rinauldi L."/>
            <person name="Xuan Z."/>
            <person name="Firman A."/>
            <person name="Shaddox L."/>
            <person name="Trudeau A."/>
            <person name="Shah S."/>
            <person name="Reiman D."/>
        </authorList>
    </citation>
    <scope>NUCLEOTIDE SEQUENCE [LARGE SCALE GENOMIC DNA]</scope>
    <source>
        <strain evidence="8 9">3B1D</strain>
    </source>
</reference>
<dbReference type="InterPro" id="IPR013786">
    <property type="entry name" value="AcylCoA_DH/ox_N"/>
</dbReference>
<evidence type="ECO:0000259" key="7">
    <source>
        <dbReference type="Pfam" id="PF02771"/>
    </source>
</evidence>
<dbReference type="Gene3D" id="2.40.110.10">
    <property type="entry name" value="Butyryl-CoA Dehydrogenase, subunit A, domain 2"/>
    <property type="match status" value="1"/>
</dbReference>
<feature type="domain" description="Acyl-CoA dehydrogenase/oxidase N-terminal" evidence="7">
    <location>
        <begin position="6"/>
        <end position="118"/>
    </location>
</feature>
<dbReference type="Proteomes" id="UP000288623">
    <property type="component" value="Unassembled WGS sequence"/>
</dbReference>
<organism evidence="8 9">
    <name type="scientific">Candidatus Kurthia intestinigallinarum</name>
    <dbReference type="NCBI Taxonomy" id="1562256"/>
    <lineage>
        <taxon>Bacteria</taxon>
        <taxon>Bacillati</taxon>
        <taxon>Bacillota</taxon>
        <taxon>Bacilli</taxon>
        <taxon>Bacillales</taxon>
        <taxon>Caryophanaceae</taxon>
        <taxon>Kurthia</taxon>
    </lineage>
</organism>
<dbReference type="InterPro" id="IPR037069">
    <property type="entry name" value="AcylCoA_DH/ox_N_sf"/>
</dbReference>
<dbReference type="InterPro" id="IPR046373">
    <property type="entry name" value="Acyl-CoA_Oxase/DH_mid-dom_sf"/>
</dbReference>
<dbReference type="RefSeq" id="WP_126991694.1">
    <property type="nucleotide sequence ID" value="NZ_JTFC01000042.1"/>
</dbReference>
<sequence>MDFSLNEDQELFRKFVRKYLNDQEQTKVARDYIAGNVEAVKQAITGVNELGCMMVNIPDDYDGMGLGKLDLVPIMEEFGRTLMPGVFLETSAFAVPIINQFATTEQKQQYLSEVASGEKAFTIAWLEPSRSYTEKGIQLEAILEQEQFTLNGMKTQVADVAFAQYLIVPVRVNGEVSIIVVDKETPGLTITAQKGFDETRQLSSIYFDNVTVPISALIGPLGDGWGILQEGLLSYNAAVSSVCVGAMEKIIEVASEYACIREQFGQAIGRYQAIKHRLADMKLSLETARSLSYYANWALETTSEDRVEAICSARIFATQAFVEIAAHNIQIHGGIGFTEEIDCHLFVKRSRFYENYLGTQAQYYDQAISALGWDAATKAKEHENLLIS</sequence>
<dbReference type="GO" id="GO:0003995">
    <property type="term" value="F:acyl-CoA dehydrogenase activity"/>
    <property type="evidence" value="ECO:0007669"/>
    <property type="project" value="TreeGrafter"/>
</dbReference>
<evidence type="ECO:0000313" key="9">
    <source>
        <dbReference type="Proteomes" id="UP000288623"/>
    </source>
</evidence>
<evidence type="ECO:0000313" key="8">
    <source>
        <dbReference type="EMBL" id="RUS52370.1"/>
    </source>
</evidence>
<keyword evidence="5" id="KW-0560">Oxidoreductase</keyword>
<comment type="caution">
    <text evidence="8">The sequence shown here is derived from an EMBL/GenBank/DDBJ whole genome shotgun (WGS) entry which is preliminary data.</text>
</comment>
<evidence type="ECO:0000256" key="1">
    <source>
        <dbReference type="ARBA" id="ARBA00001974"/>
    </source>
</evidence>
<dbReference type="SUPFAM" id="SSF47203">
    <property type="entry name" value="Acyl-CoA dehydrogenase C-terminal domain-like"/>
    <property type="match status" value="1"/>
</dbReference>
<dbReference type="PANTHER" id="PTHR43884:SF20">
    <property type="entry name" value="ACYL-COA DEHYDROGENASE FADE28"/>
    <property type="match status" value="1"/>
</dbReference>
<evidence type="ECO:0000256" key="2">
    <source>
        <dbReference type="ARBA" id="ARBA00009347"/>
    </source>
</evidence>
<dbReference type="Gene3D" id="1.10.540.10">
    <property type="entry name" value="Acyl-CoA dehydrogenase/oxidase, N-terminal domain"/>
    <property type="match status" value="1"/>
</dbReference>
<comment type="similarity">
    <text evidence="2">Belongs to the acyl-CoA dehydrogenase family.</text>
</comment>
<dbReference type="PANTHER" id="PTHR43884">
    <property type="entry name" value="ACYL-COA DEHYDROGENASE"/>
    <property type="match status" value="1"/>
</dbReference>
<comment type="cofactor">
    <cofactor evidence="1">
        <name>FAD</name>
        <dbReference type="ChEBI" id="CHEBI:57692"/>
    </cofactor>
</comment>
<accession>A0A433RPW4</accession>